<feature type="compositionally biased region" description="Polar residues" evidence="9">
    <location>
        <begin position="521"/>
        <end position="539"/>
    </location>
</feature>
<accession>A0A6A6JSP3</accession>
<dbReference type="Gene3D" id="4.10.1000.40">
    <property type="match status" value="1"/>
</dbReference>
<gene>
    <name evidence="11" type="ORF">EI97DRAFT_171580</name>
</gene>
<evidence type="ECO:0000256" key="9">
    <source>
        <dbReference type="SAM" id="MobiDB-lite"/>
    </source>
</evidence>
<dbReference type="InterPro" id="IPR040366">
    <property type="entry name" value="Nab2/ZC3H14"/>
</dbReference>
<comment type="subcellular location">
    <subcellularLocation>
        <location evidence="1">Nucleus</location>
    </subcellularLocation>
</comment>
<keyword evidence="4" id="KW-0677">Repeat</keyword>
<organism evidence="11 12">
    <name type="scientific">Westerdykella ornata</name>
    <dbReference type="NCBI Taxonomy" id="318751"/>
    <lineage>
        <taxon>Eukaryota</taxon>
        <taxon>Fungi</taxon>
        <taxon>Dikarya</taxon>
        <taxon>Ascomycota</taxon>
        <taxon>Pezizomycotina</taxon>
        <taxon>Dothideomycetes</taxon>
        <taxon>Pleosporomycetidae</taxon>
        <taxon>Pleosporales</taxon>
        <taxon>Sporormiaceae</taxon>
        <taxon>Westerdykella</taxon>
    </lineage>
</organism>
<feature type="region of interest" description="Disordered" evidence="9">
    <location>
        <begin position="465"/>
        <end position="500"/>
    </location>
</feature>
<keyword evidence="12" id="KW-1185">Reference proteome</keyword>
<evidence type="ECO:0000256" key="3">
    <source>
        <dbReference type="ARBA" id="ARBA00022723"/>
    </source>
</evidence>
<evidence type="ECO:0000256" key="1">
    <source>
        <dbReference type="ARBA" id="ARBA00004123"/>
    </source>
</evidence>
<dbReference type="PANTHER" id="PTHR14738:SF29">
    <property type="entry name" value="ZINC FINGER CCCH DOMAIN-CONTAINING PROTEIN 14"/>
    <property type="match status" value="1"/>
</dbReference>
<dbReference type="PROSITE" id="PS50089">
    <property type="entry name" value="ZF_RING_2"/>
    <property type="match status" value="1"/>
</dbReference>
<dbReference type="GO" id="GO:0008143">
    <property type="term" value="F:poly(A) binding"/>
    <property type="evidence" value="ECO:0007669"/>
    <property type="project" value="InterPro"/>
</dbReference>
<keyword evidence="6" id="KW-0862">Zinc</keyword>
<dbReference type="AlphaFoldDB" id="A0A6A6JSP3"/>
<dbReference type="EMBL" id="ML986486">
    <property type="protein sequence ID" value="KAF2279285.1"/>
    <property type="molecule type" value="Genomic_DNA"/>
</dbReference>
<dbReference type="GO" id="GO:0008270">
    <property type="term" value="F:zinc ion binding"/>
    <property type="evidence" value="ECO:0007669"/>
    <property type="project" value="UniProtKB-KW"/>
</dbReference>
<evidence type="ECO:0000313" key="11">
    <source>
        <dbReference type="EMBL" id="KAF2279285.1"/>
    </source>
</evidence>
<keyword evidence="5 8" id="KW-0863">Zinc-finger</keyword>
<evidence type="ECO:0000259" key="10">
    <source>
        <dbReference type="PROSITE" id="PS50089"/>
    </source>
</evidence>
<evidence type="ECO:0000256" key="6">
    <source>
        <dbReference type="ARBA" id="ARBA00022833"/>
    </source>
</evidence>
<sequence length="693" mass="77399">MIDKGSSSESKTGCGVTTRRVERCCSCQKCFGPGHNPTVLACGHTVGSSCLADSKENSDGSCPRCKYFRPSVSATAAASTSHAAEQELRPLFQDVKGIIPSTHPVEWGGDYNVMLHPSAYEAEVERAKALSQQDLMAPHPFHHEPLWEEMQDATLEVWIIYLPDHVLRWPGLALYLRMSNWDNLFSRFCALVNRVRGAGFDSRVQPIVEPLPCMMKVEAAIQEFQPRYTLAEHRKWASTISLGFVQEHVFQRPRELDQLQAQHGRRKMAWLQEVCKQIKVPMFLERPFTRRLAQRGWFSNALPIAIPPSPSKPVMERSEARHVAFEFEMSDADNDIGGVDRYHGHSINQPHYENIQTSTMYNTNVHTSQDDIGLNPTHTTHSTAVRPSYWAQAAQLPLVARPCRFGTKCHNPDCKFNHDVGSPMSMDIEISRTDPPLRINRPCRYSSDCKRPDCPFIHDIELISPQRMDLSGGTDSATTGPHRGRSRSPTPEPSKRVQDCRFGSNCRNQETCLFSHGRANDPNSQRQRQSGNQHQSGNKLQQVCKFNETCLRPDCNFAHSGPASGPDTQLRVEHACKFGRRCTNNKCEKSHPSPAAQTGIDIGNDAAKQKQERDNGEGSANGQSGRIGDGNKGGNRGGNKVSKGRWNKDAALKKQPRRRDGSRSRGSQKQEQGNKDGNAPNQAVGFSNMNEEL</sequence>
<evidence type="ECO:0000256" key="5">
    <source>
        <dbReference type="ARBA" id="ARBA00022771"/>
    </source>
</evidence>
<comment type="similarity">
    <text evidence="2">Belongs to the ZC3H14 family.</text>
</comment>
<dbReference type="SUPFAM" id="SSF57850">
    <property type="entry name" value="RING/U-box"/>
    <property type="match status" value="1"/>
</dbReference>
<keyword evidence="3" id="KW-0479">Metal-binding</keyword>
<keyword evidence="7" id="KW-0539">Nucleus</keyword>
<dbReference type="Proteomes" id="UP000800097">
    <property type="component" value="Unassembled WGS sequence"/>
</dbReference>
<dbReference type="InterPro" id="IPR001841">
    <property type="entry name" value="Znf_RING"/>
</dbReference>
<feature type="region of interest" description="Disordered" evidence="9">
    <location>
        <begin position="516"/>
        <end position="539"/>
    </location>
</feature>
<protein>
    <recommendedName>
        <fullName evidence="10">RING-type domain-containing protein</fullName>
    </recommendedName>
</protein>
<dbReference type="GO" id="GO:0043488">
    <property type="term" value="P:regulation of mRNA stability"/>
    <property type="evidence" value="ECO:0007669"/>
    <property type="project" value="InterPro"/>
</dbReference>
<dbReference type="Gene3D" id="3.30.40.10">
    <property type="entry name" value="Zinc/RING finger domain, C3HC4 (zinc finger)"/>
    <property type="match status" value="1"/>
</dbReference>
<feature type="compositionally biased region" description="Basic and acidic residues" evidence="9">
    <location>
        <begin position="646"/>
        <end position="663"/>
    </location>
</feature>
<dbReference type="GeneID" id="54546595"/>
<proteinExistence type="inferred from homology"/>
<dbReference type="GO" id="GO:0005737">
    <property type="term" value="C:cytoplasm"/>
    <property type="evidence" value="ECO:0007669"/>
    <property type="project" value="TreeGrafter"/>
</dbReference>
<feature type="compositionally biased region" description="Polar residues" evidence="9">
    <location>
        <begin position="679"/>
        <end position="693"/>
    </location>
</feature>
<feature type="domain" description="RING-type" evidence="10">
    <location>
        <begin position="27"/>
        <end position="66"/>
    </location>
</feature>
<evidence type="ECO:0000313" key="12">
    <source>
        <dbReference type="Proteomes" id="UP000800097"/>
    </source>
</evidence>
<evidence type="ECO:0000256" key="2">
    <source>
        <dbReference type="ARBA" id="ARBA00008423"/>
    </source>
</evidence>
<dbReference type="PANTHER" id="PTHR14738">
    <property type="entry name" value="ZINC FINGER CCCH DOMAIN-CONTAINING PROTEIN 14"/>
    <property type="match status" value="1"/>
</dbReference>
<reference evidence="11" key="1">
    <citation type="journal article" date="2020" name="Stud. Mycol.">
        <title>101 Dothideomycetes genomes: a test case for predicting lifestyles and emergence of pathogens.</title>
        <authorList>
            <person name="Haridas S."/>
            <person name="Albert R."/>
            <person name="Binder M."/>
            <person name="Bloem J."/>
            <person name="Labutti K."/>
            <person name="Salamov A."/>
            <person name="Andreopoulos B."/>
            <person name="Baker S."/>
            <person name="Barry K."/>
            <person name="Bills G."/>
            <person name="Bluhm B."/>
            <person name="Cannon C."/>
            <person name="Castanera R."/>
            <person name="Culley D."/>
            <person name="Daum C."/>
            <person name="Ezra D."/>
            <person name="Gonzalez J."/>
            <person name="Henrissat B."/>
            <person name="Kuo A."/>
            <person name="Liang C."/>
            <person name="Lipzen A."/>
            <person name="Lutzoni F."/>
            <person name="Magnuson J."/>
            <person name="Mondo S."/>
            <person name="Nolan M."/>
            <person name="Ohm R."/>
            <person name="Pangilinan J."/>
            <person name="Park H.-J."/>
            <person name="Ramirez L."/>
            <person name="Alfaro M."/>
            <person name="Sun H."/>
            <person name="Tritt A."/>
            <person name="Yoshinaga Y."/>
            <person name="Zwiers L.-H."/>
            <person name="Turgeon B."/>
            <person name="Goodwin S."/>
            <person name="Spatafora J."/>
            <person name="Crous P."/>
            <person name="Grigoriev I."/>
        </authorList>
    </citation>
    <scope>NUCLEOTIDE SEQUENCE</scope>
    <source>
        <strain evidence="11">CBS 379.55</strain>
    </source>
</reference>
<dbReference type="Gene3D" id="4.10.1000.30">
    <property type="match status" value="1"/>
</dbReference>
<evidence type="ECO:0000256" key="4">
    <source>
        <dbReference type="ARBA" id="ARBA00022737"/>
    </source>
</evidence>
<dbReference type="Pfam" id="PF14608">
    <property type="entry name" value="zf-CCCH_2"/>
    <property type="match status" value="5"/>
</dbReference>
<feature type="compositionally biased region" description="Basic and acidic residues" evidence="9">
    <location>
        <begin position="607"/>
        <end position="616"/>
    </location>
</feature>
<evidence type="ECO:0000256" key="7">
    <source>
        <dbReference type="ARBA" id="ARBA00023242"/>
    </source>
</evidence>
<dbReference type="InterPro" id="IPR013083">
    <property type="entry name" value="Znf_RING/FYVE/PHD"/>
</dbReference>
<dbReference type="RefSeq" id="XP_033656824.1">
    <property type="nucleotide sequence ID" value="XM_033793420.1"/>
</dbReference>
<dbReference type="OrthoDB" id="3801107at2759"/>
<dbReference type="GO" id="GO:0005634">
    <property type="term" value="C:nucleus"/>
    <property type="evidence" value="ECO:0007669"/>
    <property type="project" value="UniProtKB-SubCell"/>
</dbReference>
<feature type="compositionally biased region" description="Gly residues" evidence="9">
    <location>
        <begin position="625"/>
        <end position="637"/>
    </location>
</feature>
<evidence type="ECO:0000256" key="8">
    <source>
        <dbReference type="PROSITE-ProRule" id="PRU00175"/>
    </source>
</evidence>
<feature type="region of interest" description="Disordered" evidence="9">
    <location>
        <begin position="606"/>
        <end position="693"/>
    </location>
</feature>
<name>A0A6A6JSP3_WESOR</name>